<dbReference type="FunCoup" id="A0A059BYG1">
    <property type="interactions" value="1015"/>
</dbReference>
<gene>
    <name evidence="6" type="ORF">EUGRSUZ_F04357</name>
</gene>
<dbReference type="PANTHER" id="PTHR15410:SF2">
    <property type="entry name" value="HIRA-INTERACTING PROTEIN 3"/>
    <property type="match status" value="1"/>
</dbReference>
<keyword evidence="3" id="KW-0539">Nucleus</keyword>
<feature type="region of interest" description="Disordered" evidence="4">
    <location>
        <begin position="230"/>
        <end position="361"/>
    </location>
</feature>
<reference evidence="6" key="1">
    <citation type="submission" date="2013-07" db="EMBL/GenBank/DDBJ databases">
        <title>The genome of Eucalyptus grandis.</title>
        <authorList>
            <person name="Schmutz J."/>
            <person name="Hayes R."/>
            <person name="Myburg A."/>
            <person name="Tuskan G."/>
            <person name="Grattapaglia D."/>
            <person name="Rokhsar D.S."/>
        </authorList>
    </citation>
    <scope>NUCLEOTIDE SEQUENCE</scope>
    <source>
        <tissue evidence="6">Leaf extractions</tissue>
    </source>
</reference>
<evidence type="ECO:0000256" key="1">
    <source>
        <dbReference type="ARBA" id="ARBA00004123"/>
    </source>
</evidence>
<dbReference type="Gramene" id="KCW71268">
    <property type="protein sequence ID" value="KCW71268"/>
    <property type="gene ID" value="EUGRSUZ_F04357"/>
</dbReference>
<dbReference type="Pfam" id="PF09649">
    <property type="entry name" value="CHZ"/>
    <property type="match status" value="1"/>
</dbReference>
<feature type="domain" description="DEK-C" evidence="5">
    <location>
        <begin position="171"/>
        <end position="231"/>
    </location>
</feature>
<dbReference type="SMART" id="SM01082">
    <property type="entry name" value="CHZ"/>
    <property type="match status" value="1"/>
</dbReference>
<dbReference type="STRING" id="71139.A0A059BYG1"/>
<name>A0A059BYG1_EUCGR</name>
<feature type="compositionally biased region" description="Acidic residues" evidence="4">
    <location>
        <begin position="268"/>
        <end position="280"/>
    </location>
</feature>
<feature type="region of interest" description="Disordered" evidence="4">
    <location>
        <begin position="1"/>
        <end position="43"/>
    </location>
</feature>
<dbReference type="OrthoDB" id="514832at2759"/>
<protein>
    <recommendedName>
        <fullName evidence="5">DEK-C domain-containing protein</fullName>
    </recommendedName>
</protein>
<evidence type="ECO:0000256" key="3">
    <source>
        <dbReference type="ARBA" id="ARBA00023242"/>
    </source>
</evidence>
<dbReference type="eggNOG" id="ENOG502QQUQ">
    <property type="taxonomic scope" value="Eukaryota"/>
</dbReference>
<evidence type="ECO:0000256" key="2">
    <source>
        <dbReference type="ARBA" id="ARBA00023186"/>
    </source>
</evidence>
<dbReference type="OMA" id="APTVYKK"/>
<dbReference type="KEGG" id="egr:104450943"/>
<feature type="compositionally biased region" description="Acidic residues" evidence="4">
    <location>
        <begin position="478"/>
        <end position="509"/>
    </location>
</feature>
<feature type="compositionally biased region" description="Gly residues" evidence="4">
    <location>
        <begin position="8"/>
        <end position="19"/>
    </location>
</feature>
<dbReference type="GO" id="GO:0005634">
    <property type="term" value="C:nucleus"/>
    <property type="evidence" value="ECO:0000318"/>
    <property type="project" value="GO_Central"/>
</dbReference>
<evidence type="ECO:0000259" key="5">
    <source>
        <dbReference type="PROSITE" id="PS51998"/>
    </source>
</evidence>
<feature type="compositionally biased region" description="Basic and acidic residues" evidence="4">
    <location>
        <begin position="329"/>
        <end position="354"/>
    </location>
</feature>
<keyword evidence="2" id="KW-0143">Chaperone</keyword>
<proteinExistence type="predicted"/>
<feature type="compositionally biased region" description="Basic and acidic residues" evidence="4">
    <location>
        <begin position="128"/>
        <end position="143"/>
    </location>
</feature>
<dbReference type="InterPro" id="IPR014876">
    <property type="entry name" value="DEK_C"/>
</dbReference>
<dbReference type="EMBL" id="KK198758">
    <property type="protein sequence ID" value="KCW71268.1"/>
    <property type="molecule type" value="Genomic_DNA"/>
</dbReference>
<evidence type="ECO:0000256" key="4">
    <source>
        <dbReference type="SAM" id="MobiDB-lite"/>
    </source>
</evidence>
<sequence>MEDDEARGGGGGGGDGHGAGAASAAGARGSPEDMESQIKAAMQSRVSHFKEEADSLTFEGVRRLIEKDLGLDTHALDIHKRFIKQCLLECLEGGDDNASKSSGESLQNNVSSIKGEMEELSEGPQSKNEVKKSNSGSEEKLEDSPVMGLLTAKKALHSEAEKTQGNGSKASITESMINKAIKKRAAYFRANSEKVTMAGVRRLLEKDLKLEKHTLDPHKKFISEHLEEVLRSPEVSKSANTVKKKVAKESLKKKTPKRVSPEGSSDSSDSEEEEDAEEDEVKPRKKTVSRGSMQKAEGLKKRKAPPAKENKVSKRIKPEEAASESNGDSGDHGHDSEDGESHSSAEQRTKKKEVLTPTYGKGVDRLKSIIKSCGMSVPPSIYKKVKQVSEDKREAFLMKELEEILSREGLSTNPADKDIKEVKKRKERAKELEGIDTSNIVSSSRRRTTSRYVAPPKPEIPAEGKGEEAGNSDADAGRDDDEEDEDEDDDDGNDESQSEELSEDQEDSD</sequence>
<feature type="compositionally biased region" description="Low complexity" evidence="4">
    <location>
        <begin position="20"/>
        <end position="29"/>
    </location>
</feature>
<dbReference type="InterPro" id="IPR037647">
    <property type="entry name" value="HIRIP3"/>
</dbReference>
<dbReference type="PROSITE" id="PS51998">
    <property type="entry name" value="DEK_C"/>
    <property type="match status" value="1"/>
</dbReference>
<evidence type="ECO:0000313" key="6">
    <source>
        <dbReference type="EMBL" id="KCW71268.1"/>
    </source>
</evidence>
<dbReference type="AlphaFoldDB" id="A0A059BYG1"/>
<dbReference type="PANTHER" id="PTHR15410">
    <property type="entry name" value="HIRA-INTERACTING PROTEIN 3"/>
    <property type="match status" value="1"/>
</dbReference>
<organism evidence="6">
    <name type="scientific">Eucalyptus grandis</name>
    <name type="common">Flooded gum</name>
    <dbReference type="NCBI Taxonomy" id="71139"/>
    <lineage>
        <taxon>Eukaryota</taxon>
        <taxon>Viridiplantae</taxon>
        <taxon>Streptophyta</taxon>
        <taxon>Embryophyta</taxon>
        <taxon>Tracheophyta</taxon>
        <taxon>Spermatophyta</taxon>
        <taxon>Magnoliopsida</taxon>
        <taxon>eudicotyledons</taxon>
        <taxon>Gunneridae</taxon>
        <taxon>Pentapetalae</taxon>
        <taxon>rosids</taxon>
        <taxon>malvids</taxon>
        <taxon>Myrtales</taxon>
        <taxon>Myrtaceae</taxon>
        <taxon>Myrtoideae</taxon>
        <taxon>Eucalypteae</taxon>
        <taxon>Eucalyptus</taxon>
    </lineage>
</organism>
<dbReference type="InParanoid" id="A0A059BYG1"/>
<accession>A0A059BYG1</accession>
<feature type="region of interest" description="Disordered" evidence="4">
    <location>
        <begin position="115"/>
        <end position="146"/>
    </location>
</feature>
<feature type="compositionally biased region" description="Basic and acidic residues" evidence="4">
    <location>
        <begin position="306"/>
        <end position="320"/>
    </location>
</feature>
<feature type="region of interest" description="Disordered" evidence="4">
    <location>
        <begin position="410"/>
        <end position="509"/>
    </location>
</feature>
<dbReference type="InterPro" id="IPR019098">
    <property type="entry name" value="Histone_chaperone_domain_CHZ"/>
</dbReference>
<comment type="subcellular location">
    <subcellularLocation>
        <location evidence="1">Nucleus</location>
    </subcellularLocation>
</comment>